<evidence type="ECO:0000313" key="3">
    <source>
        <dbReference type="Proteomes" id="UP000027456"/>
    </source>
</evidence>
<dbReference type="EMBL" id="AZST01000192">
    <property type="protein sequence ID" value="KEP51122.1"/>
    <property type="molecule type" value="Genomic_DNA"/>
</dbReference>
<dbReference type="SUPFAM" id="SSF160631">
    <property type="entry name" value="SMI1/KNR4-like"/>
    <property type="match status" value="1"/>
</dbReference>
<dbReference type="SMART" id="SM00860">
    <property type="entry name" value="SMI1_KNR4"/>
    <property type="match status" value="1"/>
</dbReference>
<protein>
    <submittedName>
        <fullName evidence="2">SMI1/KNR4 family containing protein</fullName>
    </submittedName>
</protein>
<proteinExistence type="predicted"/>
<sequence>MSNYFSLRITAAPKRILYVDDEHNIVEIAVVVARDMALHGFLDESAMVVAPIWNSAIHGHRDFSLDFVRDTISHFGLDLIWRSANFTPLGFDTWESKFDRLALTDELIEMEQRVYFCSAGSDVTYDSYLDASLAHSSWPVIRSMLAVWEDPNTHKLLFPANEIELEALGRLEAYIGQDLPASPDLQEWRPCVLGLELSLKYGKHKLAYEFLNTIAAQLASGGPGTSPLVRDLALTPRIGYIVCSSPILRYATGFTRCRAQDIAFEVVQALDSRFRWGEARPHAGLSWINLLSEIEILESRIWDEELESDLPFFRPPASPQRIARVELELEATLPQDYKEFLAVSNGLGSFSRSQVTPLLSVEDVYWDEEHDTLKVEYRRFDSNPDIAQLPFLHRVLQVSDVDDDEDTHWWFIEPALIQQAKWSVGEDGPAEWLGVNYAEWQPKLTNRGSFRIMMERRLSDLMNEGHT</sequence>
<dbReference type="HOGENOM" id="CLU_627282_0_0_1"/>
<reference evidence="2 3" key="1">
    <citation type="submission" date="2013-12" db="EMBL/GenBank/DDBJ databases">
        <authorList>
            <person name="Cubeta M."/>
            <person name="Pakala S."/>
            <person name="Fedorova N."/>
            <person name="Thomas E."/>
            <person name="Dean R."/>
            <person name="Jabaji S."/>
            <person name="Neate S."/>
            <person name="Toda T."/>
            <person name="Tavantzis S."/>
            <person name="Vilgalys R."/>
            <person name="Bharathan N."/>
            <person name="Pakala S."/>
            <person name="Losada L.S."/>
            <person name="Zafar N."/>
            <person name="Nierman W."/>
        </authorList>
    </citation>
    <scope>NUCLEOTIDE SEQUENCE [LARGE SCALE GENOMIC DNA]</scope>
    <source>
        <strain evidence="2 3">123E</strain>
    </source>
</reference>
<evidence type="ECO:0000313" key="2">
    <source>
        <dbReference type="EMBL" id="KEP51122.1"/>
    </source>
</evidence>
<dbReference type="OrthoDB" id="2788868at2759"/>
<dbReference type="AlphaFoldDB" id="A0A074SM18"/>
<dbReference type="Proteomes" id="UP000027456">
    <property type="component" value="Unassembled WGS sequence"/>
</dbReference>
<gene>
    <name evidence="2" type="ORF">V565_067240</name>
</gene>
<dbReference type="Pfam" id="PF09346">
    <property type="entry name" value="SMI1_KNR4"/>
    <property type="match status" value="1"/>
</dbReference>
<dbReference type="InterPro" id="IPR018958">
    <property type="entry name" value="Knr4/Smi1-like_dom"/>
</dbReference>
<evidence type="ECO:0000259" key="1">
    <source>
        <dbReference type="SMART" id="SM00860"/>
    </source>
</evidence>
<name>A0A074SM18_9AGAM</name>
<keyword evidence="3" id="KW-1185">Reference proteome</keyword>
<organism evidence="2 3">
    <name type="scientific">Rhizoctonia solani 123E</name>
    <dbReference type="NCBI Taxonomy" id="1423351"/>
    <lineage>
        <taxon>Eukaryota</taxon>
        <taxon>Fungi</taxon>
        <taxon>Dikarya</taxon>
        <taxon>Basidiomycota</taxon>
        <taxon>Agaricomycotina</taxon>
        <taxon>Agaricomycetes</taxon>
        <taxon>Cantharellales</taxon>
        <taxon>Ceratobasidiaceae</taxon>
        <taxon>Rhizoctonia</taxon>
    </lineage>
</organism>
<dbReference type="InterPro" id="IPR037883">
    <property type="entry name" value="Knr4/Smi1-like_sf"/>
</dbReference>
<dbReference type="Gene3D" id="3.40.1580.10">
    <property type="entry name" value="SMI1/KNR4-like"/>
    <property type="match status" value="1"/>
</dbReference>
<feature type="domain" description="Knr4/Smi1-like" evidence="1">
    <location>
        <begin position="316"/>
        <end position="456"/>
    </location>
</feature>
<comment type="caution">
    <text evidence="2">The sequence shown here is derived from an EMBL/GenBank/DDBJ whole genome shotgun (WGS) entry which is preliminary data.</text>
</comment>
<accession>A0A074SM18</accession>